<keyword evidence="2 8" id="KW-0812">Transmembrane</keyword>
<dbReference type="GO" id="GO:0016020">
    <property type="term" value="C:membrane"/>
    <property type="evidence" value="ECO:0007669"/>
    <property type="project" value="UniProtKB-SubCell"/>
</dbReference>
<dbReference type="PANTHER" id="PTHR24235:SF29">
    <property type="entry name" value="GH23382P"/>
    <property type="match status" value="1"/>
</dbReference>
<keyword evidence="12" id="KW-1185">Reference proteome</keyword>
<keyword evidence="7 8" id="KW-0807">Transducer</keyword>
<dbReference type="PROSITE" id="PS50262">
    <property type="entry name" value="G_PROTEIN_RECEP_F1_2"/>
    <property type="match status" value="1"/>
</dbReference>
<feature type="domain" description="G-protein coupled receptors family 1 profile" evidence="10">
    <location>
        <begin position="40"/>
        <end position="183"/>
    </location>
</feature>
<comment type="caution">
    <text evidence="11">The sequence shown here is derived from an EMBL/GenBank/DDBJ whole genome shotgun (WGS) entry which is preliminary data.</text>
</comment>
<evidence type="ECO:0000256" key="4">
    <source>
        <dbReference type="ARBA" id="ARBA00023040"/>
    </source>
</evidence>
<protein>
    <recommendedName>
        <fullName evidence="10">G-protein coupled receptors family 1 profile domain-containing protein</fullName>
    </recommendedName>
</protein>
<dbReference type="InterPro" id="IPR017452">
    <property type="entry name" value="GPCR_Rhodpsn_7TM"/>
</dbReference>
<dbReference type="SUPFAM" id="SSF81321">
    <property type="entry name" value="Family A G protein-coupled receptor-like"/>
    <property type="match status" value="1"/>
</dbReference>
<organism evidence="11 12">
    <name type="scientific">Cichlidogyrus casuarinus</name>
    <dbReference type="NCBI Taxonomy" id="1844966"/>
    <lineage>
        <taxon>Eukaryota</taxon>
        <taxon>Metazoa</taxon>
        <taxon>Spiralia</taxon>
        <taxon>Lophotrochozoa</taxon>
        <taxon>Platyhelminthes</taxon>
        <taxon>Monogenea</taxon>
        <taxon>Monopisthocotylea</taxon>
        <taxon>Dactylogyridea</taxon>
        <taxon>Ancyrocephalidae</taxon>
        <taxon>Cichlidogyrus</taxon>
    </lineage>
</organism>
<evidence type="ECO:0000256" key="7">
    <source>
        <dbReference type="ARBA" id="ARBA00023224"/>
    </source>
</evidence>
<dbReference type="Gene3D" id="1.20.1070.10">
    <property type="entry name" value="Rhodopsin 7-helix transmembrane proteins"/>
    <property type="match status" value="1"/>
</dbReference>
<comment type="subcellular location">
    <subcellularLocation>
        <location evidence="1">Membrane</location>
        <topology evidence="1">Multi-pass membrane protein</topology>
    </subcellularLocation>
</comment>
<evidence type="ECO:0000256" key="6">
    <source>
        <dbReference type="ARBA" id="ARBA00023170"/>
    </source>
</evidence>
<evidence type="ECO:0000256" key="2">
    <source>
        <dbReference type="ARBA" id="ARBA00022692"/>
    </source>
</evidence>
<dbReference type="PRINTS" id="PR00237">
    <property type="entry name" value="GPCRRHODOPSN"/>
</dbReference>
<evidence type="ECO:0000256" key="9">
    <source>
        <dbReference type="SAM" id="Phobius"/>
    </source>
</evidence>
<keyword evidence="5 9" id="KW-0472">Membrane</keyword>
<feature type="transmembrane region" description="Helical" evidence="9">
    <location>
        <begin position="98"/>
        <end position="120"/>
    </location>
</feature>
<dbReference type="Proteomes" id="UP001626550">
    <property type="component" value="Unassembled WGS sequence"/>
</dbReference>
<name>A0ABD2QB95_9PLAT</name>
<evidence type="ECO:0000259" key="10">
    <source>
        <dbReference type="PROSITE" id="PS50262"/>
    </source>
</evidence>
<dbReference type="InterPro" id="IPR000276">
    <property type="entry name" value="GPCR_Rhodpsn"/>
</dbReference>
<keyword evidence="4 8" id="KW-0297">G-protein coupled receptor</keyword>
<accession>A0ABD2QB95</accession>
<feature type="transmembrane region" description="Helical" evidence="9">
    <location>
        <begin position="20"/>
        <end position="48"/>
    </location>
</feature>
<feature type="transmembrane region" description="Helical" evidence="9">
    <location>
        <begin position="140"/>
        <end position="158"/>
    </location>
</feature>
<keyword evidence="3 9" id="KW-1133">Transmembrane helix</keyword>
<dbReference type="GO" id="GO:0004930">
    <property type="term" value="F:G protein-coupled receptor activity"/>
    <property type="evidence" value="ECO:0007669"/>
    <property type="project" value="UniProtKB-KW"/>
</dbReference>
<keyword evidence="6 8" id="KW-0675">Receptor</keyword>
<evidence type="ECO:0000256" key="1">
    <source>
        <dbReference type="ARBA" id="ARBA00004141"/>
    </source>
</evidence>
<gene>
    <name evidence="11" type="ORF">Ciccas_004544</name>
</gene>
<reference evidence="11 12" key="1">
    <citation type="submission" date="2024-11" db="EMBL/GenBank/DDBJ databases">
        <title>Adaptive evolution of stress response genes in parasites aligns with host niche diversity.</title>
        <authorList>
            <person name="Hahn C."/>
            <person name="Resl P."/>
        </authorList>
    </citation>
    <scope>NUCLEOTIDE SEQUENCE [LARGE SCALE GENOMIC DNA]</scope>
    <source>
        <strain evidence="11">EGGRZ-B1_66</strain>
        <tissue evidence="11">Body</tissue>
    </source>
</reference>
<evidence type="ECO:0000313" key="11">
    <source>
        <dbReference type="EMBL" id="KAL3316802.1"/>
    </source>
</evidence>
<evidence type="ECO:0000256" key="5">
    <source>
        <dbReference type="ARBA" id="ARBA00023136"/>
    </source>
</evidence>
<dbReference type="EMBL" id="JBJKFK010000479">
    <property type="protein sequence ID" value="KAL3316802.1"/>
    <property type="molecule type" value="Genomic_DNA"/>
</dbReference>
<evidence type="ECO:0000256" key="8">
    <source>
        <dbReference type="RuleBase" id="RU000688"/>
    </source>
</evidence>
<feature type="transmembrane region" description="Helical" evidence="9">
    <location>
        <begin position="60"/>
        <end position="86"/>
    </location>
</feature>
<dbReference type="PROSITE" id="PS00237">
    <property type="entry name" value="G_PROTEIN_RECEP_F1_1"/>
    <property type="match status" value="1"/>
</dbReference>
<dbReference type="AlphaFoldDB" id="A0ABD2QB95"/>
<proteinExistence type="inferred from homology"/>
<evidence type="ECO:0000256" key="3">
    <source>
        <dbReference type="ARBA" id="ARBA00022989"/>
    </source>
</evidence>
<sequence length="183" mass="20338">MDSFVPAENVTSELPTTTNIYVVIYVSVVCTIIMPLGLFGNSLVLIVIIKQVSMQNITNFFIASLAISDMLILLLTVPTTVFFHLLTPFHGTAALCRFAAGFSILFPVYLSSWNLVAIAIDRCFIILNPLKRRMQKTTCFILISLIWIMAAILPIPHITNLGLIQTNEGVYCNELDPKWVSSV</sequence>
<comment type="similarity">
    <text evidence="8">Belongs to the G-protein coupled receptor 1 family.</text>
</comment>
<evidence type="ECO:0000313" key="12">
    <source>
        <dbReference type="Proteomes" id="UP001626550"/>
    </source>
</evidence>
<dbReference type="PANTHER" id="PTHR24235">
    <property type="entry name" value="NEUROPEPTIDE Y RECEPTOR"/>
    <property type="match status" value="1"/>
</dbReference>
<dbReference type="Pfam" id="PF00001">
    <property type="entry name" value="7tm_1"/>
    <property type="match status" value="1"/>
</dbReference>